<organism evidence="9">
    <name type="scientific">Paenibacillus sp. BIHB 4019</name>
    <dbReference type="NCBI Taxonomy" id="1870819"/>
    <lineage>
        <taxon>Bacteria</taxon>
        <taxon>Bacillati</taxon>
        <taxon>Bacillota</taxon>
        <taxon>Bacilli</taxon>
        <taxon>Bacillales</taxon>
        <taxon>Paenibacillaceae</taxon>
        <taxon>Paenibacillus</taxon>
    </lineage>
</organism>
<dbReference type="GO" id="GO:0005886">
    <property type="term" value="C:plasma membrane"/>
    <property type="evidence" value="ECO:0007669"/>
    <property type="project" value="UniProtKB-SubCell"/>
</dbReference>
<keyword evidence="2 7" id="KW-0813">Transport</keyword>
<feature type="transmembrane region" description="Helical" evidence="7">
    <location>
        <begin position="134"/>
        <end position="156"/>
    </location>
</feature>
<dbReference type="PROSITE" id="PS50928">
    <property type="entry name" value="ABC_TM1"/>
    <property type="match status" value="1"/>
</dbReference>
<dbReference type="RefSeq" id="WP_099516847.1">
    <property type="nucleotide sequence ID" value="NZ_CP016808.1"/>
</dbReference>
<accession>A0A1B2DCJ4</accession>
<evidence type="ECO:0000259" key="8">
    <source>
        <dbReference type="PROSITE" id="PS50928"/>
    </source>
</evidence>
<feature type="transmembrane region" description="Helical" evidence="7">
    <location>
        <begin position="235"/>
        <end position="256"/>
    </location>
</feature>
<dbReference type="InterPro" id="IPR035906">
    <property type="entry name" value="MetI-like_sf"/>
</dbReference>
<dbReference type="SUPFAM" id="SSF161098">
    <property type="entry name" value="MetI-like"/>
    <property type="match status" value="1"/>
</dbReference>
<evidence type="ECO:0000313" key="9">
    <source>
        <dbReference type="EMBL" id="ANY65450.1"/>
    </source>
</evidence>
<reference evidence="9" key="1">
    <citation type="submission" date="2016-08" db="EMBL/GenBank/DDBJ databases">
        <title>Complete Genome Seqeunce of Paenibacillus sp. BIHB 4019 from tea rhizoplane.</title>
        <authorList>
            <person name="Thakur R."/>
            <person name="Swarnkar M.K."/>
            <person name="Gulati A."/>
        </authorList>
    </citation>
    <scope>NUCLEOTIDE SEQUENCE [LARGE SCALE GENOMIC DNA]</scope>
    <source>
        <strain evidence="9">BIHB4019</strain>
    </source>
</reference>
<feature type="domain" description="ABC transmembrane type-1" evidence="8">
    <location>
        <begin position="65"/>
        <end position="256"/>
    </location>
</feature>
<proteinExistence type="inferred from homology"/>
<keyword evidence="6 7" id="KW-0472">Membrane</keyword>
<dbReference type="CDD" id="cd06261">
    <property type="entry name" value="TM_PBP2"/>
    <property type="match status" value="1"/>
</dbReference>
<dbReference type="PANTHER" id="PTHR43744">
    <property type="entry name" value="ABC TRANSPORTER PERMEASE PROTEIN MG189-RELATED-RELATED"/>
    <property type="match status" value="1"/>
</dbReference>
<gene>
    <name evidence="9" type="ORF">BBD42_02440</name>
</gene>
<name>A0A1B2DCJ4_9BACL</name>
<protein>
    <submittedName>
        <fullName evidence="9">ABC transporter permease</fullName>
    </submittedName>
</protein>
<dbReference type="GO" id="GO:0055085">
    <property type="term" value="P:transmembrane transport"/>
    <property type="evidence" value="ECO:0007669"/>
    <property type="project" value="InterPro"/>
</dbReference>
<evidence type="ECO:0000256" key="1">
    <source>
        <dbReference type="ARBA" id="ARBA00004651"/>
    </source>
</evidence>
<evidence type="ECO:0000256" key="7">
    <source>
        <dbReference type="RuleBase" id="RU363032"/>
    </source>
</evidence>
<evidence type="ECO:0000256" key="5">
    <source>
        <dbReference type="ARBA" id="ARBA00022989"/>
    </source>
</evidence>
<feature type="transmembrane region" description="Helical" evidence="7">
    <location>
        <begin position="9"/>
        <end position="30"/>
    </location>
</feature>
<dbReference type="Pfam" id="PF00528">
    <property type="entry name" value="BPD_transp_1"/>
    <property type="match status" value="1"/>
</dbReference>
<feature type="transmembrane region" description="Helical" evidence="7">
    <location>
        <begin position="64"/>
        <end position="87"/>
    </location>
</feature>
<feature type="transmembrane region" description="Helical" evidence="7">
    <location>
        <begin position="99"/>
        <end position="122"/>
    </location>
</feature>
<comment type="similarity">
    <text evidence="7">Belongs to the binding-protein-dependent transport system permease family.</text>
</comment>
<feature type="transmembrane region" description="Helical" evidence="7">
    <location>
        <begin position="177"/>
        <end position="202"/>
    </location>
</feature>
<dbReference type="Gene3D" id="1.10.3720.10">
    <property type="entry name" value="MetI-like"/>
    <property type="match status" value="1"/>
</dbReference>
<keyword evidence="4 7" id="KW-0812">Transmembrane</keyword>
<dbReference type="AlphaFoldDB" id="A0A1B2DCJ4"/>
<comment type="subcellular location">
    <subcellularLocation>
        <location evidence="1 7">Cell membrane</location>
        <topology evidence="1 7">Multi-pass membrane protein</topology>
    </subcellularLocation>
</comment>
<dbReference type="EMBL" id="CP016808">
    <property type="protein sequence ID" value="ANY65450.1"/>
    <property type="molecule type" value="Genomic_DNA"/>
</dbReference>
<dbReference type="InterPro" id="IPR000515">
    <property type="entry name" value="MetI-like"/>
</dbReference>
<evidence type="ECO:0000256" key="3">
    <source>
        <dbReference type="ARBA" id="ARBA00022475"/>
    </source>
</evidence>
<keyword evidence="5 7" id="KW-1133">Transmembrane helix</keyword>
<sequence>MPLRIAGRLFLLAFAIIILLPLIFLIVTTIKDQQQFYASPLGIPSSFTGQNYSHLFDSQPMLSYFSNSITVSFSTVVLELIVSSMIAYGIYRIANRLGLILYGIFLIGLMVPAQVNMIPIYSFMRDLGLMNSRFGLILVTVSMLLPVAVFMLTGFMRALPKEMFEAGSMDGAGEWRLYSQIALPLSAPSLAATAIFLLVSVWNDLLFPMLLLTDKAKMTLPLALLQFQGEYSTNYPGLLTGVVLISLPMLILFLLLQRYFISGMAAGSLKG</sequence>
<evidence type="ECO:0000256" key="2">
    <source>
        <dbReference type="ARBA" id="ARBA00022448"/>
    </source>
</evidence>
<evidence type="ECO:0000256" key="6">
    <source>
        <dbReference type="ARBA" id="ARBA00023136"/>
    </source>
</evidence>
<keyword evidence="3" id="KW-1003">Cell membrane</keyword>
<evidence type="ECO:0000256" key="4">
    <source>
        <dbReference type="ARBA" id="ARBA00022692"/>
    </source>
</evidence>
<dbReference type="PANTHER" id="PTHR43744:SF12">
    <property type="entry name" value="ABC TRANSPORTER PERMEASE PROTEIN MG189-RELATED"/>
    <property type="match status" value="1"/>
</dbReference>